<dbReference type="OrthoDB" id="9794725at2"/>
<reference evidence="2 3" key="1">
    <citation type="submission" date="2019-06" db="EMBL/GenBank/DDBJ databases">
        <title>Genome of new Rhodobacteraceae sp. SM1903.</title>
        <authorList>
            <person name="Ren X."/>
        </authorList>
    </citation>
    <scope>NUCLEOTIDE SEQUENCE [LARGE SCALE GENOMIC DNA]</scope>
    <source>
        <strain evidence="2 3">SM1903</strain>
    </source>
</reference>
<dbReference type="GO" id="GO:0006629">
    <property type="term" value="P:lipid metabolic process"/>
    <property type="evidence" value="ECO:0007669"/>
    <property type="project" value="InterPro"/>
</dbReference>
<keyword evidence="3" id="KW-1185">Reference proteome</keyword>
<dbReference type="InterPro" id="IPR008265">
    <property type="entry name" value="Lipase_GDSL_AS"/>
</dbReference>
<evidence type="ECO:0000259" key="1">
    <source>
        <dbReference type="Pfam" id="PF13472"/>
    </source>
</evidence>
<dbReference type="Pfam" id="PF13472">
    <property type="entry name" value="Lipase_GDSL_2"/>
    <property type="match status" value="1"/>
</dbReference>
<dbReference type="PANTHER" id="PTHR30383:SF5">
    <property type="entry name" value="SGNH HYDROLASE-TYPE ESTERASE DOMAIN-CONTAINING PROTEIN"/>
    <property type="match status" value="1"/>
</dbReference>
<sequence length="227" mass="23912">MMKLTFTAGLILALTGCGGGLGSISAMPFDTSQPIRTAGAATPDMTNRFTPDTQIVMLGDSITAGGDWQEYFPAARITNRGISGDSTDDILERMDGVLSDGPEVTYLMVGINDVYNGASSDEIYANYVQIVDILQAAGSDVVLNSTLECSASACGAEKLATVRALNERLVALAAARGFDYIDMNAEFSGPSGLLAENTFDGVHMNGQAYMRWVGLIGDHMSSVGLRS</sequence>
<dbReference type="Proteomes" id="UP000314011">
    <property type="component" value="Unassembled WGS sequence"/>
</dbReference>
<name>A0A5C5GBY9_9RHOB</name>
<dbReference type="InterPro" id="IPR051532">
    <property type="entry name" value="Ester_Hydrolysis_Enzymes"/>
</dbReference>
<organism evidence="2 3">
    <name type="scientific">Pelagovum pacificum</name>
    <dbReference type="NCBI Taxonomy" id="2588711"/>
    <lineage>
        <taxon>Bacteria</taxon>
        <taxon>Pseudomonadati</taxon>
        <taxon>Pseudomonadota</taxon>
        <taxon>Alphaproteobacteria</taxon>
        <taxon>Rhodobacterales</taxon>
        <taxon>Paracoccaceae</taxon>
        <taxon>Pelagovum</taxon>
    </lineage>
</organism>
<dbReference type="PROSITE" id="PS01098">
    <property type="entry name" value="LIPASE_GDSL_SER"/>
    <property type="match status" value="1"/>
</dbReference>
<gene>
    <name evidence="2" type="ORF">FHY64_02920</name>
</gene>
<dbReference type="AlphaFoldDB" id="A0A5C5GBY9"/>
<dbReference type="PANTHER" id="PTHR30383">
    <property type="entry name" value="THIOESTERASE 1/PROTEASE 1/LYSOPHOSPHOLIPASE L1"/>
    <property type="match status" value="1"/>
</dbReference>
<dbReference type="PROSITE" id="PS51257">
    <property type="entry name" value="PROKAR_LIPOPROTEIN"/>
    <property type="match status" value="1"/>
</dbReference>
<dbReference type="InterPro" id="IPR036514">
    <property type="entry name" value="SGNH_hydro_sf"/>
</dbReference>
<dbReference type="GO" id="GO:0004622">
    <property type="term" value="F:phosphatidylcholine lysophospholipase activity"/>
    <property type="evidence" value="ECO:0007669"/>
    <property type="project" value="TreeGrafter"/>
</dbReference>
<dbReference type="SUPFAM" id="SSF52266">
    <property type="entry name" value="SGNH hydrolase"/>
    <property type="match status" value="1"/>
</dbReference>
<feature type="domain" description="SGNH hydrolase-type esterase" evidence="1">
    <location>
        <begin position="58"/>
        <end position="209"/>
    </location>
</feature>
<evidence type="ECO:0000313" key="2">
    <source>
        <dbReference type="EMBL" id="TNY32263.1"/>
    </source>
</evidence>
<protein>
    <recommendedName>
        <fullName evidence="1">SGNH hydrolase-type esterase domain-containing protein</fullName>
    </recommendedName>
</protein>
<proteinExistence type="predicted"/>
<comment type="caution">
    <text evidence="2">The sequence shown here is derived from an EMBL/GenBank/DDBJ whole genome shotgun (WGS) entry which is preliminary data.</text>
</comment>
<dbReference type="Gene3D" id="3.40.50.1110">
    <property type="entry name" value="SGNH hydrolase"/>
    <property type="match status" value="1"/>
</dbReference>
<dbReference type="EMBL" id="VFFF01000001">
    <property type="protein sequence ID" value="TNY32263.1"/>
    <property type="molecule type" value="Genomic_DNA"/>
</dbReference>
<dbReference type="InterPro" id="IPR013830">
    <property type="entry name" value="SGNH_hydro"/>
</dbReference>
<evidence type="ECO:0000313" key="3">
    <source>
        <dbReference type="Proteomes" id="UP000314011"/>
    </source>
</evidence>
<accession>A0A5C5GBY9</accession>